<sequence length="66" mass="7119">MTVTTPLTRIWGEAGRRSAVPGWERSRVPSSDPGSQWRRSAGRRGSCLKGLGPGRPKEIKAEDSAA</sequence>
<keyword evidence="3" id="KW-1185">Reference proteome</keyword>
<feature type="compositionally biased region" description="Basic and acidic residues" evidence="1">
    <location>
        <begin position="55"/>
        <end position="66"/>
    </location>
</feature>
<gene>
    <name evidence="2" type="ORF">chiPu_0019120</name>
</gene>
<feature type="region of interest" description="Disordered" evidence="1">
    <location>
        <begin position="18"/>
        <end position="66"/>
    </location>
</feature>
<evidence type="ECO:0000256" key="1">
    <source>
        <dbReference type="SAM" id="MobiDB-lite"/>
    </source>
</evidence>
<proteinExistence type="predicted"/>
<dbReference type="Proteomes" id="UP000287033">
    <property type="component" value="Unassembled WGS sequence"/>
</dbReference>
<evidence type="ECO:0000313" key="2">
    <source>
        <dbReference type="EMBL" id="GCC20558.1"/>
    </source>
</evidence>
<evidence type="ECO:0000313" key="3">
    <source>
        <dbReference type="Proteomes" id="UP000287033"/>
    </source>
</evidence>
<name>A0A401RQU0_CHIPU</name>
<dbReference type="AlphaFoldDB" id="A0A401RQU0"/>
<dbReference type="EMBL" id="BEZZ01001837">
    <property type="protein sequence ID" value="GCC20558.1"/>
    <property type="molecule type" value="Genomic_DNA"/>
</dbReference>
<organism evidence="2 3">
    <name type="scientific">Chiloscyllium punctatum</name>
    <name type="common">Brownbanded bambooshark</name>
    <name type="synonym">Hemiscyllium punctatum</name>
    <dbReference type="NCBI Taxonomy" id="137246"/>
    <lineage>
        <taxon>Eukaryota</taxon>
        <taxon>Metazoa</taxon>
        <taxon>Chordata</taxon>
        <taxon>Craniata</taxon>
        <taxon>Vertebrata</taxon>
        <taxon>Chondrichthyes</taxon>
        <taxon>Elasmobranchii</taxon>
        <taxon>Galeomorphii</taxon>
        <taxon>Galeoidea</taxon>
        <taxon>Orectolobiformes</taxon>
        <taxon>Hemiscylliidae</taxon>
        <taxon>Chiloscyllium</taxon>
    </lineage>
</organism>
<feature type="compositionally biased region" description="Polar residues" evidence="1">
    <location>
        <begin position="28"/>
        <end position="38"/>
    </location>
</feature>
<protein>
    <submittedName>
        <fullName evidence="2">Uncharacterized protein</fullName>
    </submittedName>
</protein>
<accession>A0A401RQU0</accession>
<comment type="caution">
    <text evidence="2">The sequence shown here is derived from an EMBL/GenBank/DDBJ whole genome shotgun (WGS) entry which is preliminary data.</text>
</comment>
<reference evidence="2 3" key="1">
    <citation type="journal article" date="2018" name="Nat. Ecol. Evol.">
        <title>Shark genomes provide insights into elasmobranch evolution and the origin of vertebrates.</title>
        <authorList>
            <person name="Hara Y"/>
            <person name="Yamaguchi K"/>
            <person name="Onimaru K"/>
            <person name="Kadota M"/>
            <person name="Koyanagi M"/>
            <person name="Keeley SD"/>
            <person name="Tatsumi K"/>
            <person name="Tanaka K"/>
            <person name="Motone F"/>
            <person name="Kageyama Y"/>
            <person name="Nozu R"/>
            <person name="Adachi N"/>
            <person name="Nishimura O"/>
            <person name="Nakagawa R"/>
            <person name="Tanegashima C"/>
            <person name="Kiyatake I"/>
            <person name="Matsumoto R"/>
            <person name="Murakumo K"/>
            <person name="Nishida K"/>
            <person name="Terakita A"/>
            <person name="Kuratani S"/>
            <person name="Sato K"/>
            <person name="Hyodo S Kuraku.S."/>
        </authorList>
    </citation>
    <scope>NUCLEOTIDE SEQUENCE [LARGE SCALE GENOMIC DNA]</scope>
</reference>